<reference evidence="1" key="1">
    <citation type="submission" date="2020-09" db="EMBL/GenBank/DDBJ databases">
        <title>A novel bacterium of genus Paenibacillus, isolated from South China Sea.</title>
        <authorList>
            <person name="Huang H."/>
            <person name="Mo K."/>
            <person name="Hu Y."/>
        </authorList>
    </citation>
    <scope>NUCLEOTIDE SEQUENCE</scope>
    <source>
        <strain evidence="1">IB182493</strain>
    </source>
</reference>
<dbReference type="InterPro" id="IPR036983">
    <property type="entry name" value="AIM24_sf"/>
</dbReference>
<proteinExistence type="predicted"/>
<evidence type="ECO:0000313" key="1">
    <source>
        <dbReference type="EMBL" id="MBD2867896.1"/>
    </source>
</evidence>
<protein>
    <submittedName>
        <fullName evidence="1">AIM24 family protein</fullName>
    </submittedName>
</protein>
<dbReference type="Proteomes" id="UP000632125">
    <property type="component" value="Unassembled WGS sequence"/>
</dbReference>
<dbReference type="InterPro" id="IPR002838">
    <property type="entry name" value="AIM24"/>
</dbReference>
<dbReference type="Gene3D" id="3.60.160.10">
    <property type="entry name" value="Mitochondrial biogenesis AIM24"/>
    <property type="match status" value="1"/>
</dbReference>
<organism evidence="1 2">
    <name type="scientific">Paenibacillus arenilitoris</name>
    <dbReference type="NCBI Taxonomy" id="2772299"/>
    <lineage>
        <taxon>Bacteria</taxon>
        <taxon>Bacillati</taxon>
        <taxon>Bacillota</taxon>
        <taxon>Bacilli</taxon>
        <taxon>Bacillales</taxon>
        <taxon>Paenibacillaceae</taxon>
        <taxon>Paenibacillus</taxon>
    </lineage>
</organism>
<accession>A0A927CL67</accession>
<evidence type="ECO:0000313" key="2">
    <source>
        <dbReference type="Proteomes" id="UP000632125"/>
    </source>
</evidence>
<dbReference type="InterPro" id="IPR016031">
    <property type="entry name" value="Trp_RNA-bd_attenuator-like_dom"/>
</dbReference>
<gene>
    <name evidence="1" type="ORF">IDH41_04840</name>
</gene>
<dbReference type="SUPFAM" id="SSF51219">
    <property type="entry name" value="TRAP-like"/>
    <property type="match status" value="1"/>
</dbReference>
<dbReference type="AlphaFoldDB" id="A0A927CL67"/>
<dbReference type="RefSeq" id="WP_190858806.1">
    <property type="nucleotide sequence ID" value="NZ_JACXIY010000006.1"/>
</dbReference>
<keyword evidence="2" id="KW-1185">Reference proteome</keyword>
<name>A0A927CL67_9BACL</name>
<dbReference type="Pfam" id="PF01987">
    <property type="entry name" value="AIM24"/>
    <property type="match status" value="1"/>
</dbReference>
<sequence length="229" mass="25923">MNITVPVQTGHVHVALEEADKLHVLHPKSIIAYQGEPLSREDRFMDLAGMYRKRRWIRSLLTGPSEFILGLPAGCTLETVDIGEQSDLLFDFRHVIFFSEGMRLKPVIQKLKNVWITKELVRMRFSGPGRLGLITAGDMKAIQLHPDRPLYVETGALVAYPEHATIRLSVYGNKLASQHMNVQWEIRGRGPVLIQTGSRDAELEEQLQSGGFVKRILRELLPFGGIYIK</sequence>
<comment type="caution">
    <text evidence="1">The sequence shown here is derived from an EMBL/GenBank/DDBJ whole genome shotgun (WGS) entry which is preliminary data.</text>
</comment>
<dbReference type="EMBL" id="JACXIY010000006">
    <property type="protein sequence ID" value="MBD2867896.1"/>
    <property type="molecule type" value="Genomic_DNA"/>
</dbReference>